<name>A0AAV2E0X8_9ROSI</name>
<feature type="compositionally biased region" description="Polar residues" evidence="1">
    <location>
        <begin position="59"/>
        <end position="80"/>
    </location>
</feature>
<proteinExistence type="predicted"/>
<protein>
    <submittedName>
        <fullName evidence="2">Uncharacterized protein</fullName>
    </submittedName>
</protein>
<organism evidence="2 3">
    <name type="scientific">Linum trigynum</name>
    <dbReference type="NCBI Taxonomy" id="586398"/>
    <lineage>
        <taxon>Eukaryota</taxon>
        <taxon>Viridiplantae</taxon>
        <taxon>Streptophyta</taxon>
        <taxon>Embryophyta</taxon>
        <taxon>Tracheophyta</taxon>
        <taxon>Spermatophyta</taxon>
        <taxon>Magnoliopsida</taxon>
        <taxon>eudicotyledons</taxon>
        <taxon>Gunneridae</taxon>
        <taxon>Pentapetalae</taxon>
        <taxon>rosids</taxon>
        <taxon>fabids</taxon>
        <taxon>Malpighiales</taxon>
        <taxon>Linaceae</taxon>
        <taxon>Linum</taxon>
    </lineage>
</organism>
<evidence type="ECO:0000313" key="3">
    <source>
        <dbReference type="Proteomes" id="UP001497516"/>
    </source>
</evidence>
<keyword evidence="3" id="KW-1185">Reference proteome</keyword>
<dbReference type="AlphaFoldDB" id="A0AAV2E0X8"/>
<accession>A0AAV2E0X8</accession>
<feature type="region of interest" description="Disordered" evidence="1">
    <location>
        <begin position="45"/>
        <end position="104"/>
    </location>
</feature>
<evidence type="ECO:0000256" key="1">
    <source>
        <dbReference type="SAM" id="MobiDB-lite"/>
    </source>
</evidence>
<sequence>MRRRASSVAHSPSVTPPTIFVEMMEQKTREAAPVMLTAIEKTELRTATDARDEGEVETSFPSNLVASSDSQTSKGTQQLAAAQHRPASEVTEELGSSRKMRSYE</sequence>
<gene>
    <name evidence="2" type="ORF">LTRI10_LOCUS20753</name>
</gene>
<reference evidence="2 3" key="1">
    <citation type="submission" date="2024-04" db="EMBL/GenBank/DDBJ databases">
        <authorList>
            <person name="Fracassetti M."/>
        </authorList>
    </citation>
    <scope>NUCLEOTIDE SEQUENCE [LARGE SCALE GENOMIC DNA]</scope>
</reference>
<dbReference type="Proteomes" id="UP001497516">
    <property type="component" value="Chromosome 3"/>
</dbReference>
<dbReference type="EMBL" id="OZ034816">
    <property type="protein sequence ID" value="CAL1379220.1"/>
    <property type="molecule type" value="Genomic_DNA"/>
</dbReference>
<evidence type="ECO:0000313" key="2">
    <source>
        <dbReference type="EMBL" id="CAL1379220.1"/>
    </source>
</evidence>